<dbReference type="Proteomes" id="UP000499080">
    <property type="component" value="Unassembled WGS sequence"/>
</dbReference>
<dbReference type="EMBL" id="BGPR01088558">
    <property type="protein sequence ID" value="GBM11756.1"/>
    <property type="molecule type" value="Genomic_DNA"/>
</dbReference>
<organism evidence="1 2">
    <name type="scientific">Araneus ventricosus</name>
    <name type="common">Orbweaver spider</name>
    <name type="synonym">Epeira ventricosa</name>
    <dbReference type="NCBI Taxonomy" id="182803"/>
    <lineage>
        <taxon>Eukaryota</taxon>
        <taxon>Metazoa</taxon>
        <taxon>Ecdysozoa</taxon>
        <taxon>Arthropoda</taxon>
        <taxon>Chelicerata</taxon>
        <taxon>Arachnida</taxon>
        <taxon>Araneae</taxon>
        <taxon>Araneomorphae</taxon>
        <taxon>Entelegynae</taxon>
        <taxon>Araneoidea</taxon>
        <taxon>Araneidae</taxon>
        <taxon>Araneus</taxon>
    </lineage>
</organism>
<dbReference type="AlphaFoldDB" id="A0A4Y2D6P3"/>
<evidence type="ECO:0000313" key="2">
    <source>
        <dbReference type="Proteomes" id="UP000499080"/>
    </source>
</evidence>
<comment type="caution">
    <text evidence="1">The sequence shown here is derived from an EMBL/GenBank/DDBJ whole genome shotgun (WGS) entry which is preliminary data.</text>
</comment>
<keyword evidence="2" id="KW-1185">Reference proteome</keyword>
<reference evidence="1 2" key="1">
    <citation type="journal article" date="2019" name="Sci. Rep.">
        <title>Orb-weaving spider Araneus ventricosus genome elucidates the spidroin gene catalogue.</title>
        <authorList>
            <person name="Kono N."/>
            <person name="Nakamura H."/>
            <person name="Ohtoshi R."/>
            <person name="Moran D.A.P."/>
            <person name="Shinohara A."/>
            <person name="Yoshida Y."/>
            <person name="Fujiwara M."/>
            <person name="Mori M."/>
            <person name="Tomita M."/>
            <person name="Arakawa K."/>
        </authorList>
    </citation>
    <scope>NUCLEOTIDE SEQUENCE [LARGE SCALE GENOMIC DNA]</scope>
</reference>
<sequence length="130" mass="14564">MISGLLIEACLKPCSHRQRFVSSCLKYASPPLVRPQRIVVARGLVMWTERSGEKSVNARTSKAVESTDGDLSTVIRGCCRLCMYRAQALFPWSVVRRSTSLVGYLLPLGIRQSHRPYDAYAINNSPLELH</sequence>
<accession>A0A4Y2D6P3</accession>
<evidence type="ECO:0000313" key="1">
    <source>
        <dbReference type="EMBL" id="GBM11756.1"/>
    </source>
</evidence>
<protein>
    <submittedName>
        <fullName evidence="1">Uncharacterized protein</fullName>
    </submittedName>
</protein>
<gene>
    <name evidence="1" type="ORF">AVEN_125208_1</name>
</gene>
<name>A0A4Y2D6P3_ARAVE</name>
<proteinExistence type="predicted"/>